<protein>
    <submittedName>
        <fullName evidence="1">Kinase-like protein</fullName>
    </submittedName>
</protein>
<proteinExistence type="predicted"/>
<gene>
    <name evidence="1" type="ORF">BV22DRAFT_1001284</name>
</gene>
<organism evidence="1 2">
    <name type="scientific">Leucogyrophana mollusca</name>
    <dbReference type="NCBI Taxonomy" id="85980"/>
    <lineage>
        <taxon>Eukaryota</taxon>
        <taxon>Fungi</taxon>
        <taxon>Dikarya</taxon>
        <taxon>Basidiomycota</taxon>
        <taxon>Agaricomycotina</taxon>
        <taxon>Agaricomycetes</taxon>
        <taxon>Agaricomycetidae</taxon>
        <taxon>Boletales</taxon>
        <taxon>Boletales incertae sedis</taxon>
        <taxon>Leucogyrophana</taxon>
    </lineage>
</organism>
<dbReference type="Proteomes" id="UP000790709">
    <property type="component" value="Unassembled WGS sequence"/>
</dbReference>
<accession>A0ACB8BWA0</accession>
<sequence length="333" mass="37547">MSIPHIIDSRFVVGKQIARGVYSIVFQGTDRGTNLPVAIKFEPTDTDGAQLSAEYKALQITDGTVGVPRVCHFGREGPYNVLVTDQLGPGLVELFDKCGRRFSMKTVCMVAVQMVGTHLIQAIHKKGLVHRYLRPHNFLLGMPESQEAQRIHIIAFGLAKRYLDPETGRHVPYNEGTAFYGSAAFMSINAHLGREQSRRDDLESIGYVLIYFLRNTLPWMDSKDSNKLFYERIGEQMQTTSVPDLCAGLPEEFCVYFRYIRHLEFEQDPDYDFLCTLFKNILKAIGEEDDGVYDWNRRDEQVSVCQALPSLASVLIMCPGCGILKGGMMKSTL</sequence>
<reference evidence="1" key="1">
    <citation type="journal article" date="2021" name="New Phytol.">
        <title>Evolutionary innovations through gain and loss of genes in the ectomycorrhizal Boletales.</title>
        <authorList>
            <person name="Wu G."/>
            <person name="Miyauchi S."/>
            <person name="Morin E."/>
            <person name="Kuo A."/>
            <person name="Drula E."/>
            <person name="Varga T."/>
            <person name="Kohler A."/>
            <person name="Feng B."/>
            <person name="Cao Y."/>
            <person name="Lipzen A."/>
            <person name="Daum C."/>
            <person name="Hundley H."/>
            <person name="Pangilinan J."/>
            <person name="Johnson J."/>
            <person name="Barry K."/>
            <person name="LaButti K."/>
            <person name="Ng V."/>
            <person name="Ahrendt S."/>
            <person name="Min B."/>
            <person name="Choi I.G."/>
            <person name="Park H."/>
            <person name="Plett J.M."/>
            <person name="Magnuson J."/>
            <person name="Spatafora J.W."/>
            <person name="Nagy L.G."/>
            <person name="Henrissat B."/>
            <person name="Grigoriev I.V."/>
            <person name="Yang Z.L."/>
            <person name="Xu J."/>
            <person name="Martin F.M."/>
        </authorList>
    </citation>
    <scope>NUCLEOTIDE SEQUENCE</scope>
    <source>
        <strain evidence="1">KUC20120723A-06</strain>
    </source>
</reference>
<comment type="caution">
    <text evidence="1">The sequence shown here is derived from an EMBL/GenBank/DDBJ whole genome shotgun (WGS) entry which is preliminary data.</text>
</comment>
<evidence type="ECO:0000313" key="2">
    <source>
        <dbReference type="Proteomes" id="UP000790709"/>
    </source>
</evidence>
<keyword evidence="2" id="KW-1185">Reference proteome</keyword>
<name>A0ACB8BWA0_9AGAM</name>
<evidence type="ECO:0000313" key="1">
    <source>
        <dbReference type="EMBL" id="KAH7930180.1"/>
    </source>
</evidence>
<dbReference type="EMBL" id="MU266334">
    <property type="protein sequence ID" value="KAH7930180.1"/>
    <property type="molecule type" value="Genomic_DNA"/>
</dbReference>